<gene>
    <name evidence="1" type="ORF">JPM2_4160</name>
</gene>
<evidence type="ECO:0000313" key="2">
    <source>
        <dbReference type="Proteomes" id="UP000464317"/>
    </source>
</evidence>
<keyword evidence="2" id="KW-1185">Reference proteome</keyword>
<dbReference type="Proteomes" id="UP000464317">
    <property type="component" value="Chromosome"/>
</dbReference>
<dbReference type="RefSeq" id="WP_161553179.1">
    <property type="nucleotide sequence ID" value="NZ_AP022325.1"/>
</dbReference>
<dbReference type="KEGG" id="mfel:JPM2_4160"/>
<protein>
    <submittedName>
        <fullName evidence="1">Uncharacterized protein</fullName>
    </submittedName>
</protein>
<dbReference type="AlphaFoldDB" id="A0A809SID9"/>
<accession>A0A809SID9</accession>
<proteinExistence type="predicted"/>
<name>A0A809SID9_9BACT</name>
<evidence type="ECO:0000313" key="1">
    <source>
        <dbReference type="EMBL" id="BBU47723.1"/>
    </source>
</evidence>
<sequence length="411" mass="49276">MLTYLKHTWLQTSFKKNNTYIFLEEKIVTDLNLNNTINYYEKLIQDIKQTALVSHNINIIIPDIYLYYFNKDMLYSNENHNIENQKMKSLDNLRILINTISEFENVNILYNLKFSSILSISKLIEKYEIINNEKLKEEYHKLKDNNFEEINDLLYTQEFDFNNIWESKLELKNQLEKIINELIDLFNISGLLINNISKKIDKIKKQELNDVKHYLFNNLNLTKKSVGINLYIYENKAKNLSYFKEFNFLDGQFYELILGNDFNNNIKKILKIVKTPFIPIISINKLLTNQTKYLYLIDKIRLLINLFSMFPISLGLFFEKDKIESNILHPLYQVNAYEILLKYFYECIEKRTIFYKFNESKKVQIRIINKLWNTKIIKILIKMNDEREVAFLLNISNIDTPELNAFSIKLL</sequence>
<organism evidence="1 2">
    <name type="scientific">Mycoplasmopsis felis</name>
    <dbReference type="NCBI Taxonomy" id="33923"/>
    <lineage>
        <taxon>Bacteria</taxon>
        <taxon>Bacillati</taxon>
        <taxon>Mycoplasmatota</taxon>
        <taxon>Mycoplasmoidales</taxon>
        <taxon>Metamycoplasmataceae</taxon>
        <taxon>Mycoplasmopsis</taxon>
    </lineage>
</organism>
<dbReference type="EMBL" id="AP022325">
    <property type="protein sequence ID" value="BBU47723.1"/>
    <property type="molecule type" value="Genomic_DNA"/>
</dbReference>
<reference evidence="1 2" key="1">
    <citation type="submission" date="2020-01" db="EMBL/GenBank/DDBJ databases">
        <title>Complete genome sequence of Mycoplasma felis strain Myco-2.</title>
        <authorList>
            <person name="Kinoshita Y."/>
            <person name="Niwa H."/>
            <person name="Uchida-Fujii E."/>
            <person name="Nukada T."/>
        </authorList>
    </citation>
    <scope>NUCLEOTIDE SEQUENCE [LARGE SCALE GENOMIC DNA]</scope>
    <source>
        <strain evidence="1 2">Myco-2</strain>
    </source>
</reference>